<dbReference type="PANTHER" id="PTHR18968:SF13">
    <property type="entry name" value="ACETOLACTATE SYNTHASE CATALYTIC SUBUNIT, MITOCHONDRIAL"/>
    <property type="match status" value="1"/>
</dbReference>
<feature type="domain" description="Thiamine pyrophosphate enzyme TPP-binding" evidence="12">
    <location>
        <begin position="373"/>
        <end position="519"/>
    </location>
</feature>
<dbReference type="Pfam" id="PF00205">
    <property type="entry name" value="TPP_enzyme_M"/>
    <property type="match status" value="1"/>
</dbReference>
<dbReference type="Pfam" id="PF02775">
    <property type="entry name" value="TPP_enzyme_C"/>
    <property type="match status" value="1"/>
</dbReference>
<dbReference type="UniPathway" id="UPA00047">
    <property type="reaction ID" value="UER00055"/>
</dbReference>
<name>A0A7X6KZH3_9NOCA</name>
<dbReference type="CDD" id="cd07035">
    <property type="entry name" value="TPP_PYR_POX_like"/>
    <property type="match status" value="1"/>
</dbReference>
<dbReference type="EC" id="2.2.1.6" evidence="4"/>
<dbReference type="Gene3D" id="3.40.50.1220">
    <property type="entry name" value="TPP-binding domain"/>
    <property type="match status" value="1"/>
</dbReference>
<evidence type="ECO:0000313" key="14">
    <source>
        <dbReference type="EMBL" id="NKY24950.1"/>
    </source>
</evidence>
<dbReference type="InterPro" id="IPR029061">
    <property type="entry name" value="THDP-binding"/>
</dbReference>
<evidence type="ECO:0000256" key="1">
    <source>
        <dbReference type="ARBA" id="ARBA00004974"/>
    </source>
</evidence>
<evidence type="ECO:0000256" key="3">
    <source>
        <dbReference type="ARBA" id="ARBA00007812"/>
    </source>
</evidence>
<evidence type="ECO:0000259" key="13">
    <source>
        <dbReference type="Pfam" id="PF02776"/>
    </source>
</evidence>
<evidence type="ECO:0000256" key="8">
    <source>
        <dbReference type="ARBA" id="ARBA00023304"/>
    </source>
</evidence>
<dbReference type="InterPro" id="IPR029035">
    <property type="entry name" value="DHS-like_NAD/FAD-binding_dom"/>
</dbReference>
<dbReference type="CDD" id="cd00568">
    <property type="entry name" value="TPP_enzymes"/>
    <property type="match status" value="1"/>
</dbReference>
<proteinExistence type="inferred from homology"/>
<evidence type="ECO:0000256" key="5">
    <source>
        <dbReference type="ARBA" id="ARBA00022630"/>
    </source>
</evidence>
<evidence type="ECO:0000256" key="4">
    <source>
        <dbReference type="ARBA" id="ARBA00013145"/>
    </source>
</evidence>
<evidence type="ECO:0000256" key="6">
    <source>
        <dbReference type="ARBA" id="ARBA00022827"/>
    </source>
</evidence>
<reference evidence="14 15" key="1">
    <citation type="submission" date="2020-04" db="EMBL/GenBank/DDBJ databases">
        <title>MicrobeNet Type strains.</title>
        <authorList>
            <person name="Nicholson A.C."/>
        </authorList>
    </citation>
    <scope>NUCLEOTIDE SEQUENCE [LARGE SCALE GENOMIC DNA]</scope>
    <source>
        <strain evidence="14 15">DSM 44956</strain>
    </source>
</reference>
<dbReference type="PANTHER" id="PTHR18968">
    <property type="entry name" value="THIAMINE PYROPHOSPHATE ENZYMES"/>
    <property type="match status" value="1"/>
</dbReference>
<dbReference type="GO" id="GO:0009099">
    <property type="term" value="P:L-valine biosynthetic process"/>
    <property type="evidence" value="ECO:0007669"/>
    <property type="project" value="UniProtKB-UniPathway"/>
</dbReference>
<organism evidence="14 15">
    <name type="scientific">Nocardia gamkensis</name>
    <dbReference type="NCBI Taxonomy" id="352869"/>
    <lineage>
        <taxon>Bacteria</taxon>
        <taxon>Bacillati</taxon>
        <taxon>Actinomycetota</taxon>
        <taxon>Actinomycetes</taxon>
        <taxon>Mycobacteriales</taxon>
        <taxon>Nocardiaceae</taxon>
        <taxon>Nocardia</taxon>
    </lineage>
</organism>
<dbReference type="GO" id="GO:0000287">
    <property type="term" value="F:magnesium ion binding"/>
    <property type="evidence" value="ECO:0007669"/>
    <property type="project" value="InterPro"/>
</dbReference>
<evidence type="ECO:0000259" key="12">
    <source>
        <dbReference type="Pfam" id="PF02775"/>
    </source>
</evidence>
<sequence>MRVRELLVKALVGEGIDTIFALMGAANRNLMCDLGMPDRARVVQGRHEAAVVSMADGYARFNRQVGVALVSAGPGLTNTATALAVARSHRSPVLVLAGDVPMQDTNNPQCLDQLAFGRVLAGGAGKIACSDCWHIEWARAIATLREELPYVLSLPVDVQESLGPDVLPAEDMPTPTDEVVPGLAAAAGLLVGSGQVGIVAGAGAVDASDELCRLADRLGAVLTTTIRAAGLFAGHSMDAGVLGALGDGRALQALMRCDVILAVGTSLHRLAVPDLPEQVRIVRVDTDAVVAISAPPTHSVLETTVLHATTLLNEMLSDKPREEASPWIRRILTRRSPIDDRPWLDREDAVDPRHALADLAALLPNRRGVVIGGGHCAMTACQMITPTRHDEWTCASIDFGAIGQSLPIAIGACFARPDLRIFLITGDGDLMMSVAELDTAVRHQLALTVIVLNDNGFGQERHDLQTHGQPTCYADYRSPDFASLATALGARGHRIAGPNQLSDLEQALNPAQGVVVIDIQITPDYVNPSSRMLGAILAGKSTVLEYTN</sequence>
<dbReference type="UniPathway" id="UPA00049">
    <property type="reaction ID" value="UER00059"/>
</dbReference>
<comment type="catalytic activity">
    <reaction evidence="9">
        <text>2 pyruvate + H(+) = (2S)-2-acetolactate + CO2</text>
        <dbReference type="Rhea" id="RHEA:25249"/>
        <dbReference type="ChEBI" id="CHEBI:15361"/>
        <dbReference type="ChEBI" id="CHEBI:15378"/>
        <dbReference type="ChEBI" id="CHEBI:16526"/>
        <dbReference type="ChEBI" id="CHEBI:58476"/>
        <dbReference type="EC" id="2.2.1.6"/>
    </reaction>
</comment>
<comment type="pathway">
    <text evidence="1">Amino-acid biosynthesis; L-isoleucine biosynthesis; L-isoleucine from 2-oxobutanoate: step 1/4.</text>
</comment>
<dbReference type="InterPro" id="IPR011766">
    <property type="entry name" value="TPP_enzyme_TPP-bd"/>
</dbReference>
<dbReference type="SUPFAM" id="SSF52518">
    <property type="entry name" value="Thiamin diphosphate-binding fold (THDP-binding)"/>
    <property type="match status" value="2"/>
</dbReference>
<evidence type="ECO:0000256" key="10">
    <source>
        <dbReference type="RuleBase" id="RU362132"/>
    </source>
</evidence>
<keyword evidence="8" id="KW-0100">Branched-chain amino acid biosynthesis</keyword>
<feature type="domain" description="Thiamine pyrophosphate enzyme central" evidence="11">
    <location>
        <begin position="184"/>
        <end position="289"/>
    </location>
</feature>
<evidence type="ECO:0000256" key="7">
    <source>
        <dbReference type="ARBA" id="ARBA00023052"/>
    </source>
</evidence>
<dbReference type="GO" id="GO:0005948">
    <property type="term" value="C:acetolactate synthase complex"/>
    <property type="evidence" value="ECO:0007669"/>
    <property type="project" value="TreeGrafter"/>
</dbReference>
<feature type="domain" description="Thiamine pyrophosphate enzyme N-terminal TPP-binding" evidence="13">
    <location>
        <begin position="1"/>
        <end position="115"/>
    </location>
</feature>
<dbReference type="EMBL" id="JAAXOS010000001">
    <property type="protein sequence ID" value="NKY24950.1"/>
    <property type="molecule type" value="Genomic_DNA"/>
</dbReference>
<dbReference type="Gene3D" id="3.40.50.970">
    <property type="match status" value="2"/>
</dbReference>
<dbReference type="AlphaFoldDB" id="A0A7X6KZH3"/>
<dbReference type="SUPFAM" id="SSF52467">
    <property type="entry name" value="DHS-like NAD/FAD-binding domain"/>
    <property type="match status" value="1"/>
</dbReference>
<dbReference type="Proteomes" id="UP000540698">
    <property type="component" value="Unassembled WGS sequence"/>
</dbReference>
<gene>
    <name evidence="14" type="ORF">HGB38_01670</name>
</gene>
<keyword evidence="5" id="KW-0285">Flavoprotein</keyword>
<evidence type="ECO:0000313" key="15">
    <source>
        <dbReference type="Proteomes" id="UP000540698"/>
    </source>
</evidence>
<comment type="similarity">
    <text evidence="3 10">Belongs to the TPP enzyme family.</text>
</comment>
<dbReference type="InterPro" id="IPR012000">
    <property type="entry name" value="Thiamin_PyroP_enz_cen_dom"/>
</dbReference>
<dbReference type="GO" id="GO:0050660">
    <property type="term" value="F:flavin adenine dinucleotide binding"/>
    <property type="evidence" value="ECO:0007669"/>
    <property type="project" value="TreeGrafter"/>
</dbReference>
<dbReference type="InterPro" id="IPR012001">
    <property type="entry name" value="Thiamin_PyroP_enz_TPP-bd_dom"/>
</dbReference>
<comment type="caution">
    <text evidence="14">The sequence shown here is derived from an EMBL/GenBank/DDBJ whole genome shotgun (WGS) entry which is preliminary data.</text>
</comment>
<evidence type="ECO:0000259" key="11">
    <source>
        <dbReference type="Pfam" id="PF00205"/>
    </source>
</evidence>
<dbReference type="InterPro" id="IPR045229">
    <property type="entry name" value="TPP_enz"/>
</dbReference>
<dbReference type="GO" id="GO:0003984">
    <property type="term" value="F:acetolactate synthase activity"/>
    <property type="evidence" value="ECO:0007669"/>
    <property type="project" value="UniProtKB-EC"/>
</dbReference>
<keyword evidence="6" id="KW-0274">FAD</keyword>
<accession>A0A7X6KZH3</accession>
<dbReference type="GO" id="GO:0030976">
    <property type="term" value="F:thiamine pyrophosphate binding"/>
    <property type="evidence" value="ECO:0007669"/>
    <property type="project" value="InterPro"/>
</dbReference>
<dbReference type="Pfam" id="PF02776">
    <property type="entry name" value="TPP_enzyme_N"/>
    <property type="match status" value="1"/>
</dbReference>
<keyword evidence="15" id="KW-1185">Reference proteome</keyword>
<protein>
    <recommendedName>
        <fullName evidence="4">acetolactate synthase</fullName>
        <ecNumber evidence="4">2.2.1.6</ecNumber>
    </recommendedName>
</protein>
<comment type="pathway">
    <text evidence="2">Amino-acid biosynthesis; L-valine biosynthesis; L-valine from pyruvate: step 1/4.</text>
</comment>
<keyword evidence="8" id="KW-0028">Amino-acid biosynthesis</keyword>
<evidence type="ECO:0000256" key="2">
    <source>
        <dbReference type="ARBA" id="ARBA00005025"/>
    </source>
</evidence>
<dbReference type="GO" id="GO:0009097">
    <property type="term" value="P:isoleucine biosynthetic process"/>
    <property type="evidence" value="ECO:0007669"/>
    <property type="project" value="UniProtKB-UniPathway"/>
</dbReference>
<keyword evidence="7 10" id="KW-0786">Thiamine pyrophosphate</keyword>
<dbReference type="RefSeq" id="WP_062967531.1">
    <property type="nucleotide sequence ID" value="NZ_JAAXOS010000001.1"/>
</dbReference>
<evidence type="ECO:0000256" key="9">
    <source>
        <dbReference type="ARBA" id="ARBA00048670"/>
    </source>
</evidence>